<dbReference type="PANTHER" id="PTHR43085:SF1">
    <property type="entry name" value="PSEUDOURIDINE KINASE-RELATED"/>
    <property type="match status" value="1"/>
</dbReference>
<accession>A0A5C1QM34</accession>
<dbReference type="PROSITE" id="PS00584">
    <property type="entry name" value="PFKB_KINASES_2"/>
    <property type="match status" value="1"/>
</dbReference>
<evidence type="ECO:0000256" key="4">
    <source>
        <dbReference type="ARBA" id="ARBA00022777"/>
    </source>
</evidence>
<dbReference type="InterPro" id="IPR029056">
    <property type="entry name" value="Ribokinase-like"/>
</dbReference>
<dbReference type="InterPro" id="IPR050306">
    <property type="entry name" value="PfkB_Carbo_kinase"/>
</dbReference>
<keyword evidence="4 7" id="KW-0418">Kinase</keyword>
<evidence type="ECO:0000256" key="3">
    <source>
        <dbReference type="ARBA" id="ARBA00022741"/>
    </source>
</evidence>
<evidence type="ECO:0000313" key="7">
    <source>
        <dbReference type="EMBL" id="QEN08711.1"/>
    </source>
</evidence>
<sequence length="310" mass="34051">MIVSLGEALIDFVSQKDLEFIGFPGGSPYNTSVAIARMGIPCQYLGRVSTDLFGNQLMEYLEKNGVGTKLVIRTDESSTLSFVQKQKDGQAKYAFFANQTADKSWREEELGQISLPGDTKIIHFGSISLSQEPCGRVLSDFLITSCSSYLLSFDPNIRPSLVPDRDVYLKRFENLCKVCTVVKLSDEDIQWLYPDLSLEDGILRILSFGAALVALTEGKKGASLITKTHRVLSPLFDLPVADTIGAGDTFHGAMLSWLHLRELFSKDQISAISEKELSELGAFANKAAGINCSRSGANPPSRDDMESIQF</sequence>
<dbReference type="RefSeq" id="WP_149486792.1">
    <property type="nucleotide sequence ID" value="NZ_CP036150.1"/>
</dbReference>
<dbReference type="OrthoDB" id="9813569at2"/>
<dbReference type="InterPro" id="IPR002173">
    <property type="entry name" value="Carboh/pur_kinase_PfkB_CS"/>
</dbReference>
<dbReference type="GO" id="GO:0005524">
    <property type="term" value="F:ATP binding"/>
    <property type="evidence" value="ECO:0007669"/>
    <property type="project" value="UniProtKB-KW"/>
</dbReference>
<dbReference type="SUPFAM" id="SSF53613">
    <property type="entry name" value="Ribokinase-like"/>
    <property type="match status" value="1"/>
</dbReference>
<reference evidence="7 8" key="1">
    <citation type="submission" date="2019-02" db="EMBL/GenBank/DDBJ databases">
        <title>Complete Genome Sequence and Methylome Analysis of free living Spirochaetas.</title>
        <authorList>
            <person name="Fomenkov A."/>
            <person name="Dubinina G."/>
            <person name="Leshcheva N."/>
            <person name="Mikheeva N."/>
            <person name="Grabovich M."/>
            <person name="Vincze T."/>
            <person name="Roberts R.J."/>
        </authorList>
    </citation>
    <scope>NUCLEOTIDE SEQUENCE [LARGE SCALE GENOMIC DNA]</scope>
    <source>
        <strain evidence="7 8">K2</strain>
    </source>
</reference>
<dbReference type="Gene3D" id="3.40.1190.20">
    <property type="match status" value="1"/>
</dbReference>
<evidence type="ECO:0000256" key="5">
    <source>
        <dbReference type="ARBA" id="ARBA00022840"/>
    </source>
</evidence>
<dbReference type="Proteomes" id="UP000324209">
    <property type="component" value="Chromosome"/>
</dbReference>
<keyword evidence="5" id="KW-0067">ATP-binding</keyword>
<protein>
    <submittedName>
        <fullName evidence="7">Carbohydrate kinase</fullName>
    </submittedName>
</protein>
<dbReference type="GO" id="GO:0016301">
    <property type="term" value="F:kinase activity"/>
    <property type="evidence" value="ECO:0007669"/>
    <property type="project" value="UniProtKB-KW"/>
</dbReference>
<evidence type="ECO:0000259" key="6">
    <source>
        <dbReference type="Pfam" id="PF00294"/>
    </source>
</evidence>
<keyword evidence="8" id="KW-1185">Reference proteome</keyword>
<organism evidence="7 8">
    <name type="scientific">Oceanispirochaeta crateris</name>
    <dbReference type="NCBI Taxonomy" id="2518645"/>
    <lineage>
        <taxon>Bacteria</taxon>
        <taxon>Pseudomonadati</taxon>
        <taxon>Spirochaetota</taxon>
        <taxon>Spirochaetia</taxon>
        <taxon>Spirochaetales</taxon>
        <taxon>Spirochaetaceae</taxon>
        <taxon>Oceanispirochaeta</taxon>
    </lineage>
</organism>
<dbReference type="InterPro" id="IPR011611">
    <property type="entry name" value="PfkB_dom"/>
</dbReference>
<evidence type="ECO:0000313" key="8">
    <source>
        <dbReference type="Proteomes" id="UP000324209"/>
    </source>
</evidence>
<evidence type="ECO:0000256" key="1">
    <source>
        <dbReference type="ARBA" id="ARBA00010688"/>
    </source>
</evidence>
<dbReference type="Pfam" id="PF00294">
    <property type="entry name" value="PfkB"/>
    <property type="match status" value="1"/>
</dbReference>
<name>A0A5C1QM34_9SPIO</name>
<dbReference type="KEGG" id="ock:EXM22_12185"/>
<keyword evidence="3" id="KW-0547">Nucleotide-binding</keyword>
<comment type="similarity">
    <text evidence="1">Belongs to the carbohydrate kinase PfkB family.</text>
</comment>
<feature type="domain" description="Carbohydrate kinase PfkB" evidence="6">
    <location>
        <begin position="2"/>
        <end position="301"/>
    </location>
</feature>
<dbReference type="EMBL" id="CP036150">
    <property type="protein sequence ID" value="QEN08711.1"/>
    <property type="molecule type" value="Genomic_DNA"/>
</dbReference>
<dbReference type="AlphaFoldDB" id="A0A5C1QM34"/>
<gene>
    <name evidence="7" type="ORF">EXM22_12185</name>
</gene>
<proteinExistence type="inferred from homology"/>
<keyword evidence="2" id="KW-0808">Transferase</keyword>
<evidence type="ECO:0000256" key="2">
    <source>
        <dbReference type="ARBA" id="ARBA00022679"/>
    </source>
</evidence>
<dbReference type="CDD" id="cd01167">
    <property type="entry name" value="bac_FRK"/>
    <property type="match status" value="1"/>
</dbReference>
<dbReference type="PANTHER" id="PTHR43085">
    <property type="entry name" value="HEXOKINASE FAMILY MEMBER"/>
    <property type="match status" value="1"/>
</dbReference>